<reference evidence="2" key="1">
    <citation type="journal article" date="2023" name="Science">
        <title>Genome structures resolve the early diversification of teleost fishes.</title>
        <authorList>
            <person name="Parey E."/>
            <person name="Louis A."/>
            <person name="Montfort J."/>
            <person name="Bouchez O."/>
            <person name="Roques C."/>
            <person name="Iampietro C."/>
            <person name="Lluch J."/>
            <person name="Castinel A."/>
            <person name="Donnadieu C."/>
            <person name="Desvignes T."/>
            <person name="Floi Bucao C."/>
            <person name="Jouanno E."/>
            <person name="Wen M."/>
            <person name="Mejri S."/>
            <person name="Dirks R."/>
            <person name="Jansen H."/>
            <person name="Henkel C."/>
            <person name="Chen W.J."/>
            <person name="Zahm M."/>
            <person name="Cabau C."/>
            <person name="Klopp C."/>
            <person name="Thompson A.W."/>
            <person name="Robinson-Rechavi M."/>
            <person name="Braasch I."/>
            <person name="Lecointre G."/>
            <person name="Bobe J."/>
            <person name="Postlethwait J.H."/>
            <person name="Berthelot C."/>
            <person name="Roest Crollius H."/>
            <person name="Guiguen Y."/>
        </authorList>
    </citation>
    <scope>NUCLEOTIDE SEQUENCE</scope>
    <source>
        <strain evidence="2">WJC10195</strain>
    </source>
</reference>
<dbReference type="EMBL" id="JAINUF010000004">
    <property type="protein sequence ID" value="KAJ8365572.1"/>
    <property type="molecule type" value="Genomic_DNA"/>
</dbReference>
<evidence type="ECO:0000313" key="2">
    <source>
        <dbReference type="EMBL" id="KAJ8365572.1"/>
    </source>
</evidence>
<protein>
    <submittedName>
        <fullName evidence="2">Uncharacterized protein</fullName>
    </submittedName>
</protein>
<feature type="region of interest" description="Disordered" evidence="1">
    <location>
        <begin position="70"/>
        <end position="98"/>
    </location>
</feature>
<dbReference type="Proteomes" id="UP001152622">
    <property type="component" value="Chromosome 4"/>
</dbReference>
<sequence>MAAAIVRDGDRGGGRGAGIERQKPLLRQNAVSGFLLHASLTCVCGSAERGPPDSDRSPERATHAYYCLRSQQRARPHVSPGRPAGSAPSGEDNARVSVRQAARHSLWCSVGADACPLSS</sequence>
<dbReference type="AlphaFoldDB" id="A0A9Q1FSX5"/>
<keyword evidence="3" id="KW-1185">Reference proteome</keyword>
<gene>
    <name evidence="2" type="ORF">SKAU_G00144030</name>
</gene>
<proteinExistence type="predicted"/>
<evidence type="ECO:0000256" key="1">
    <source>
        <dbReference type="SAM" id="MobiDB-lite"/>
    </source>
</evidence>
<accession>A0A9Q1FSX5</accession>
<organism evidence="2 3">
    <name type="scientific">Synaphobranchus kaupii</name>
    <name type="common">Kaup's arrowtooth eel</name>
    <dbReference type="NCBI Taxonomy" id="118154"/>
    <lineage>
        <taxon>Eukaryota</taxon>
        <taxon>Metazoa</taxon>
        <taxon>Chordata</taxon>
        <taxon>Craniata</taxon>
        <taxon>Vertebrata</taxon>
        <taxon>Euteleostomi</taxon>
        <taxon>Actinopterygii</taxon>
        <taxon>Neopterygii</taxon>
        <taxon>Teleostei</taxon>
        <taxon>Anguilliformes</taxon>
        <taxon>Synaphobranchidae</taxon>
        <taxon>Synaphobranchus</taxon>
    </lineage>
</organism>
<evidence type="ECO:0000313" key="3">
    <source>
        <dbReference type="Proteomes" id="UP001152622"/>
    </source>
</evidence>
<comment type="caution">
    <text evidence="2">The sequence shown here is derived from an EMBL/GenBank/DDBJ whole genome shotgun (WGS) entry which is preliminary data.</text>
</comment>
<feature type="region of interest" description="Disordered" evidence="1">
    <location>
        <begin position="1"/>
        <end position="22"/>
    </location>
</feature>
<name>A0A9Q1FSX5_SYNKA</name>
<feature type="compositionally biased region" description="Basic and acidic residues" evidence="1">
    <location>
        <begin position="7"/>
        <end position="22"/>
    </location>
</feature>